<accession>W3WWA5</accession>
<evidence type="ECO:0000256" key="2">
    <source>
        <dbReference type="SAM" id="Phobius"/>
    </source>
</evidence>
<feature type="region of interest" description="Disordered" evidence="1">
    <location>
        <begin position="786"/>
        <end position="809"/>
    </location>
</feature>
<keyword evidence="4" id="KW-1185">Reference proteome</keyword>
<dbReference type="GeneID" id="19276284"/>
<dbReference type="AlphaFoldDB" id="W3WWA5"/>
<keyword evidence="2" id="KW-1133">Transmembrane helix</keyword>
<feature type="compositionally biased region" description="Polar residues" evidence="1">
    <location>
        <begin position="20"/>
        <end position="45"/>
    </location>
</feature>
<feature type="compositionally biased region" description="Basic and acidic residues" evidence="1">
    <location>
        <begin position="1"/>
        <end position="11"/>
    </location>
</feature>
<protein>
    <submittedName>
        <fullName evidence="3">Uncharacterized protein</fullName>
    </submittedName>
</protein>
<organism evidence="3 4">
    <name type="scientific">Pestalotiopsis fici (strain W106-1 / CGMCC3.15140)</name>
    <dbReference type="NCBI Taxonomy" id="1229662"/>
    <lineage>
        <taxon>Eukaryota</taxon>
        <taxon>Fungi</taxon>
        <taxon>Dikarya</taxon>
        <taxon>Ascomycota</taxon>
        <taxon>Pezizomycotina</taxon>
        <taxon>Sordariomycetes</taxon>
        <taxon>Xylariomycetidae</taxon>
        <taxon>Amphisphaeriales</taxon>
        <taxon>Sporocadaceae</taxon>
        <taxon>Pestalotiopsis</taxon>
    </lineage>
</organism>
<gene>
    <name evidence="3" type="ORF">PFICI_11271</name>
</gene>
<dbReference type="KEGG" id="pfy:PFICI_11271"/>
<keyword evidence="2" id="KW-0812">Transmembrane</keyword>
<dbReference type="RefSeq" id="XP_007838043.1">
    <property type="nucleotide sequence ID" value="XM_007839852.1"/>
</dbReference>
<sequence>MDDNSDHKNGEAHNAFTMDTRFSSPGTCLSQPDQETLQNDNTISFPQEIAPAPTHGENSPPESKAVDEEAQPSDTAECHSEDPESNLPRQHIKRSISDAVGRLNICVLFGGAILSSAAVGFLIFLWTGGSPGTDGQNASYTWRYIILGSWLPQVITISTLALRVSTSAQAAICTSFVAALTLERRPTPLAKAAAISTFRSLNTSPRALLWEMVGEKSVSHPLHPEAFLFILLAVANVAIQFSSTILFADLQSSLVVGFPNQTEKNVNFEDEEIMFLAWSKPPADYSLFGELPTHYSADPNPYGLSDTGIKRHAMLPFTKDRTTVRSYRGSSNVMSSRVACMPPVISGEIISVLNPTSNRRYGWMTGQIMYKDSLERANLGASDDCSSSNCSTIVPFKCGIPSWMYDSQPKAAAFCSPQAFDIRLASSNWTLQKDPWTSTATMFLVLSSNFDNDGWALMNNQTTALPESRTLGEWQSFDFGLSREINVTLCFNAINFMLSNVSLSTKTNLVEPKMRYGFNASYTEDIRKFLGADPSVQRLEDRGVLIMDTITDPSDYVVGAIGNAHMLPSSQLSSSMLEFDLVYPSANETIAGCDLCEADNIRISGIAGIARDYSRMFMDILTSTNRAAVAIQTIYTMLAQSAHDQMLDFYSVSAPAEIVQTVTSTIPTSYKGLITVVVLVLANDLCILFLTALYIYHSRYTMIGDFWHAVSQMVGSTTEEILDKGNMSKDCRTFEGFEVNKYVQLERSAESGRVGVVEVGHIINAPSVLHWVSKVYRRTRDMVKRQTSGLSKMTQSKTRSSASALENEN</sequence>
<evidence type="ECO:0000256" key="1">
    <source>
        <dbReference type="SAM" id="MobiDB-lite"/>
    </source>
</evidence>
<proteinExistence type="predicted"/>
<dbReference type="HOGENOM" id="CLU_017967_0_0_1"/>
<feature type="transmembrane region" description="Helical" evidence="2">
    <location>
        <begin position="226"/>
        <end position="248"/>
    </location>
</feature>
<evidence type="ECO:0000313" key="4">
    <source>
        <dbReference type="Proteomes" id="UP000030651"/>
    </source>
</evidence>
<dbReference type="OMA" id="FVCMRPS"/>
<feature type="transmembrane region" description="Helical" evidence="2">
    <location>
        <begin position="103"/>
        <end position="128"/>
    </location>
</feature>
<feature type="region of interest" description="Disordered" evidence="1">
    <location>
        <begin position="1"/>
        <end position="90"/>
    </location>
</feature>
<dbReference type="EMBL" id="KI912116">
    <property type="protein sequence ID" value="ETS77397.1"/>
    <property type="molecule type" value="Genomic_DNA"/>
</dbReference>
<dbReference type="Proteomes" id="UP000030651">
    <property type="component" value="Unassembled WGS sequence"/>
</dbReference>
<feature type="transmembrane region" description="Helical" evidence="2">
    <location>
        <begin position="673"/>
        <end position="696"/>
    </location>
</feature>
<reference evidence="4" key="1">
    <citation type="journal article" date="2015" name="BMC Genomics">
        <title>Genomic and transcriptomic analysis of the endophytic fungus Pestalotiopsis fici reveals its lifestyle and high potential for synthesis of natural products.</title>
        <authorList>
            <person name="Wang X."/>
            <person name="Zhang X."/>
            <person name="Liu L."/>
            <person name="Xiang M."/>
            <person name="Wang W."/>
            <person name="Sun X."/>
            <person name="Che Y."/>
            <person name="Guo L."/>
            <person name="Liu G."/>
            <person name="Guo L."/>
            <person name="Wang C."/>
            <person name="Yin W.B."/>
            <person name="Stadler M."/>
            <person name="Zhang X."/>
            <person name="Liu X."/>
        </authorList>
    </citation>
    <scope>NUCLEOTIDE SEQUENCE [LARGE SCALE GENOMIC DNA]</scope>
    <source>
        <strain evidence="4">W106-1 / CGMCC3.15140</strain>
    </source>
</reference>
<evidence type="ECO:0000313" key="3">
    <source>
        <dbReference type="EMBL" id="ETS77397.1"/>
    </source>
</evidence>
<dbReference type="OrthoDB" id="5428040at2759"/>
<keyword evidence="2" id="KW-0472">Membrane</keyword>
<dbReference type="InParanoid" id="W3WWA5"/>
<dbReference type="eggNOG" id="ENOG502S4EJ">
    <property type="taxonomic scope" value="Eukaryota"/>
</dbReference>
<name>W3WWA5_PESFW</name>
<feature type="transmembrane region" description="Helical" evidence="2">
    <location>
        <begin position="140"/>
        <end position="162"/>
    </location>
</feature>